<evidence type="ECO:0000256" key="1">
    <source>
        <dbReference type="ARBA" id="ARBA00006149"/>
    </source>
</evidence>
<dbReference type="GO" id="GO:0035657">
    <property type="term" value="C:eRF1 methyltransferase complex"/>
    <property type="evidence" value="ECO:0007669"/>
    <property type="project" value="TreeGrafter"/>
</dbReference>
<evidence type="ECO:0000259" key="5">
    <source>
        <dbReference type="Pfam" id="PF05175"/>
    </source>
</evidence>
<dbReference type="Pfam" id="PF23186">
    <property type="entry name" value="DUF7059"/>
    <property type="match status" value="1"/>
</dbReference>
<dbReference type="InterPro" id="IPR029063">
    <property type="entry name" value="SAM-dependent_MTases_sf"/>
</dbReference>
<evidence type="ECO:0000313" key="8">
    <source>
        <dbReference type="EMBL" id="PJJ63552.1"/>
    </source>
</evidence>
<evidence type="ECO:0000256" key="2">
    <source>
        <dbReference type="ARBA" id="ARBA00022603"/>
    </source>
</evidence>
<dbReference type="CDD" id="cd02440">
    <property type="entry name" value="AdoMet_MTases"/>
    <property type="match status" value="1"/>
</dbReference>
<keyword evidence="3 8" id="KW-0808">Transferase</keyword>
<feature type="domain" description="DUF7059" evidence="6">
    <location>
        <begin position="18"/>
        <end position="111"/>
    </location>
</feature>
<feature type="domain" description="Methyltransferase small" evidence="5">
    <location>
        <begin position="167"/>
        <end position="289"/>
    </location>
</feature>
<feature type="domain" description="DUF7782" evidence="7">
    <location>
        <begin position="402"/>
        <end position="513"/>
    </location>
</feature>
<dbReference type="GO" id="GO:0008757">
    <property type="term" value="F:S-adenosylmethionine-dependent methyltransferase activity"/>
    <property type="evidence" value="ECO:0007669"/>
    <property type="project" value="TreeGrafter"/>
</dbReference>
<dbReference type="RefSeq" id="WP_100344035.1">
    <property type="nucleotide sequence ID" value="NZ_PGFB01000002.1"/>
</dbReference>
<evidence type="ECO:0000259" key="7">
    <source>
        <dbReference type="Pfam" id="PF25004"/>
    </source>
</evidence>
<evidence type="ECO:0000259" key="6">
    <source>
        <dbReference type="Pfam" id="PF23186"/>
    </source>
</evidence>
<keyword evidence="4" id="KW-0949">S-adenosyl-L-methionine</keyword>
<dbReference type="InterPro" id="IPR002052">
    <property type="entry name" value="DNA_methylase_N6_adenine_CS"/>
</dbReference>
<dbReference type="Gene3D" id="3.40.50.150">
    <property type="entry name" value="Vaccinia Virus protein VP39"/>
    <property type="match status" value="1"/>
</dbReference>
<dbReference type="GO" id="GO:0003676">
    <property type="term" value="F:nucleic acid binding"/>
    <property type="evidence" value="ECO:0007669"/>
    <property type="project" value="InterPro"/>
</dbReference>
<dbReference type="PANTHER" id="PTHR45875">
    <property type="entry name" value="METHYLTRANSFERASE N6AMT1"/>
    <property type="match status" value="1"/>
</dbReference>
<dbReference type="EMBL" id="PGFB01000002">
    <property type="protein sequence ID" value="PJJ63552.1"/>
    <property type="molecule type" value="Genomic_DNA"/>
</dbReference>
<comment type="similarity">
    <text evidence="1">Belongs to the eukaryotic/archaeal PrmC-related family.</text>
</comment>
<dbReference type="InterPro" id="IPR052190">
    <property type="entry name" value="Euk-Arch_PrmC-MTase"/>
</dbReference>
<evidence type="ECO:0000313" key="9">
    <source>
        <dbReference type="Proteomes" id="UP000230161"/>
    </source>
</evidence>
<dbReference type="Proteomes" id="UP000230161">
    <property type="component" value="Unassembled WGS sequence"/>
</dbReference>
<keyword evidence="2 8" id="KW-0489">Methyltransferase</keyword>
<gene>
    <name evidence="8" type="ORF">CLV54_1222</name>
</gene>
<keyword evidence="9" id="KW-1185">Reference proteome</keyword>
<dbReference type="InterPro" id="IPR007848">
    <property type="entry name" value="Small_mtfrase_dom"/>
</dbReference>
<dbReference type="Pfam" id="PF25004">
    <property type="entry name" value="DUF7782"/>
    <property type="match status" value="1"/>
</dbReference>
<dbReference type="GO" id="GO:0008276">
    <property type="term" value="F:protein methyltransferase activity"/>
    <property type="evidence" value="ECO:0007669"/>
    <property type="project" value="TreeGrafter"/>
</dbReference>
<sequence>MFETDGVRIGALRRDLEAARFSVERLTQLWGEPAQAALAREQRVPAVRALSLRRDPAAGDEVPDPAGTLALLFILGLPCPAAELAAALPETGIDGALALGLVERDGENVTALVDLRPYSFVDPYGVGSWWIVSDLGELALGRALGEQHVLGVGGASLTLSGLMIGRRVGSVLDLGTGCGIQAMHASRHAQRVVATDISSRALGMARFNALLNGIDTIEFRLGSLFEPVAGERFDHIVSNPPFVITPRTKGVPEYEYRDGGMVGDALVARVIRESAQHLTPGGVAQLLGNWEYSAEGEGLERVEAWLAGTGLDAWVVEREVHDAQRYAETWIRDGGTRARTPEFDRLYDAWLDDFERRRVRAVGFGYVMLRRPTSGEPSLSRLEHLDGAIGSNESGLGEHLERFLDVHDWQHALDDAELEASTLLVAPDVTEERHYWPGAEDPTVLSLHQGGGFGRTVRIDTGLAALVGACDGELAVGAIIAAIAQLLDVSHSELREELLPRVRELLVTGFLQPAEL</sequence>
<reference evidence="8 9" key="1">
    <citation type="submission" date="2017-11" db="EMBL/GenBank/DDBJ databases">
        <title>Genomic Encyclopedia of Archaeal and Bacterial Type Strains, Phase II (KMG-II): From Individual Species to Whole Genera.</title>
        <authorList>
            <person name="Goeker M."/>
        </authorList>
    </citation>
    <scope>NUCLEOTIDE SEQUENCE [LARGE SCALE GENOMIC DNA]</scope>
    <source>
        <strain evidence="8 9">DSM 25625</strain>
    </source>
</reference>
<dbReference type="GO" id="GO:0032259">
    <property type="term" value="P:methylation"/>
    <property type="evidence" value="ECO:0007669"/>
    <property type="project" value="UniProtKB-KW"/>
</dbReference>
<dbReference type="PANTHER" id="PTHR45875:SF1">
    <property type="entry name" value="METHYLTRANSFERASE N6AMT1"/>
    <property type="match status" value="1"/>
</dbReference>
<dbReference type="OrthoDB" id="129465at2"/>
<proteinExistence type="inferred from homology"/>
<comment type="caution">
    <text evidence="8">The sequence shown here is derived from an EMBL/GenBank/DDBJ whole genome shotgun (WGS) entry which is preliminary data.</text>
</comment>
<dbReference type="InterPro" id="IPR056684">
    <property type="entry name" value="DUF7782"/>
</dbReference>
<organism evidence="8 9">
    <name type="scientific">Compostimonas suwonensis</name>
    <dbReference type="NCBI Taxonomy" id="1048394"/>
    <lineage>
        <taxon>Bacteria</taxon>
        <taxon>Bacillati</taxon>
        <taxon>Actinomycetota</taxon>
        <taxon>Actinomycetes</taxon>
        <taxon>Micrococcales</taxon>
        <taxon>Microbacteriaceae</taxon>
        <taxon>Compostimonas</taxon>
    </lineage>
</organism>
<accession>A0A2M9BZQ1</accession>
<evidence type="ECO:0000256" key="3">
    <source>
        <dbReference type="ARBA" id="ARBA00022679"/>
    </source>
</evidence>
<name>A0A2M9BZQ1_9MICO</name>
<dbReference type="PROSITE" id="PS00092">
    <property type="entry name" value="N6_MTASE"/>
    <property type="match status" value="1"/>
</dbReference>
<evidence type="ECO:0000256" key="4">
    <source>
        <dbReference type="ARBA" id="ARBA00022691"/>
    </source>
</evidence>
<dbReference type="Pfam" id="PF05175">
    <property type="entry name" value="MTS"/>
    <property type="match status" value="1"/>
</dbReference>
<dbReference type="GO" id="GO:0008170">
    <property type="term" value="F:N-methyltransferase activity"/>
    <property type="evidence" value="ECO:0007669"/>
    <property type="project" value="UniProtKB-ARBA"/>
</dbReference>
<dbReference type="SUPFAM" id="SSF53335">
    <property type="entry name" value="S-adenosyl-L-methionine-dependent methyltransferases"/>
    <property type="match status" value="1"/>
</dbReference>
<dbReference type="AlphaFoldDB" id="A0A2M9BZQ1"/>
<protein>
    <submittedName>
        <fullName evidence="8">Methyltransferase family protein</fullName>
    </submittedName>
</protein>
<dbReference type="InterPro" id="IPR055487">
    <property type="entry name" value="DUF7059"/>
</dbReference>